<proteinExistence type="predicted"/>
<comment type="caution">
    <text evidence="2">The sequence shown here is derived from an EMBL/GenBank/DDBJ whole genome shotgun (WGS) entry which is preliminary data.</text>
</comment>
<name>A0A4C1SUI6_EUMVA</name>
<evidence type="ECO:0000313" key="3">
    <source>
        <dbReference type="Proteomes" id="UP000299102"/>
    </source>
</evidence>
<feature type="signal peptide" evidence="1">
    <location>
        <begin position="1"/>
        <end position="18"/>
    </location>
</feature>
<evidence type="ECO:0000313" key="2">
    <source>
        <dbReference type="EMBL" id="GBP04880.1"/>
    </source>
</evidence>
<reference evidence="2 3" key="1">
    <citation type="journal article" date="2019" name="Commun. Biol.">
        <title>The bagworm genome reveals a unique fibroin gene that provides high tensile strength.</title>
        <authorList>
            <person name="Kono N."/>
            <person name="Nakamura H."/>
            <person name="Ohtoshi R."/>
            <person name="Tomita M."/>
            <person name="Numata K."/>
            <person name="Arakawa K."/>
        </authorList>
    </citation>
    <scope>NUCLEOTIDE SEQUENCE [LARGE SCALE GENOMIC DNA]</scope>
</reference>
<keyword evidence="1" id="KW-0732">Signal</keyword>
<dbReference type="EMBL" id="BGZK01000015">
    <property type="protein sequence ID" value="GBP04880.1"/>
    <property type="molecule type" value="Genomic_DNA"/>
</dbReference>
<dbReference type="Proteomes" id="UP000299102">
    <property type="component" value="Unassembled WGS sequence"/>
</dbReference>
<feature type="chain" id="PRO_5020021477" evidence="1">
    <location>
        <begin position="19"/>
        <end position="122"/>
    </location>
</feature>
<organism evidence="2 3">
    <name type="scientific">Eumeta variegata</name>
    <name type="common">Bagworm moth</name>
    <name type="synonym">Eumeta japonica</name>
    <dbReference type="NCBI Taxonomy" id="151549"/>
    <lineage>
        <taxon>Eukaryota</taxon>
        <taxon>Metazoa</taxon>
        <taxon>Ecdysozoa</taxon>
        <taxon>Arthropoda</taxon>
        <taxon>Hexapoda</taxon>
        <taxon>Insecta</taxon>
        <taxon>Pterygota</taxon>
        <taxon>Neoptera</taxon>
        <taxon>Endopterygota</taxon>
        <taxon>Lepidoptera</taxon>
        <taxon>Glossata</taxon>
        <taxon>Ditrysia</taxon>
        <taxon>Tineoidea</taxon>
        <taxon>Psychidae</taxon>
        <taxon>Oiketicinae</taxon>
        <taxon>Eumeta</taxon>
    </lineage>
</organism>
<dbReference type="AlphaFoldDB" id="A0A4C1SUI6"/>
<dbReference type="OrthoDB" id="6516235at2759"/>
<accession>A0A4C1SUI6</accession>
<gene>
    <name evidence="2" type="ORF">EVAR_3774_1</name>
</gene>
<dbReference type="Gene3D" id="2.60.120.970">
    <property type="match status" value="1"/>
</dbReference>
<protein>
    <submittedName>
        <fullName evidence="2">Uncharacterized protein</fullName>
    </submittedName>
</protein>
<dbReference type="STRING" id="151549.A0A4C1SUI6"/>
<sequence>MKYSIVVVSFYLALSTYGLVIEEGNDNDIESVGACANCANAALSVMELTEARIEFVKQLILKKLRLSKKPDLAVPVNSLPIPVAQGQTLSPSPERPAEFDNYYGRTEQKIIFPVEGKPNIIF</sequence>
<keyword evidence="3" id="KW-1185">Reference proteome</keyword>
<evidence type="ECO:0000256" key="1">
    <source>
        <dbReference type="SAM" id="SignalP"/>
    </source>
</evidence>